<dbReference type="eggNOG" id="COG0643">
    <property type="taxonomic scope" value="Bacteria"/>
</dbReference>
<feature type="domain" description="CheW-like" evidence="14">
    <location>
        <begin position="770"/>
        <end position="900"/>
    </location>
</feature>
<dbReference type="Pfam" id="PF02895">
    <property type="entry name" value="H-kinase_dim"/>
    <property type="match status" value="1"/>
</dbReference>
<dbReference type="CDD" id="cd00088">
    <property type="entry name" value="HPT"/>
    <property type="match status" value="1"/>
</dbReference>
<dbReference type="InterPro" id="IPR003594">
    <property type="entry name" value="HATPase_dom"/>
</dbReference>
<protein>
    <recommendedName>
        <fullName evidence="3">Chemotaxis protein CheA</fullName>
        <ecNumber evidence="2">2.7.13.3</ecNumber>
    </recommendedName>
</protein>
<evidence type="ECO:0000256" key="11">
    <source>
        <dbReference type="ARBA" id="ARBA00035100"/>
    </source>
</evidence>
<dbReference type="EMBL" id="CP003732">
    <property type="protein sequence ID" value="AFV10747.1"/>
    <property type="molecule type" value="Genomic_DNA"/>
</dbReference>
<dbReference type="SUPFAM" id="SSF50341">
    <property type="entry name" value="CheW-like"/>
    <property type="match status" value="1"/>
</dbReference>
<dbReference type="PROSITE" id="PS50109">
    <property type="entry name" value="HIS_KIN"/>
    <property type="match status" value="1"/>
</dbReference>
<dbReference type="InterPro" id="IPR051315">
    <property type="entry name" value="Bact_Chemotaxis_CheA"/>
</dbReference>
<dbReference type="SUPFAM" id="SSF47384">
    <property type="entry name" value="Homodimeric domain of signal transducing histidine kinase"/>
    <property type="match status" value="1"/>
</dbReference>
<sequence length="911" mass="100050">MDDVLGDLVEGFHEEASELLEDLTDLILALEEDPGNKEAAEELFRKAHTLKGAAGLVGASRVSEVTHILEEVLEDIAAGKKVFRAEVADLLLQGFDYVKELVETFAAGKTADEEKHKHLLEALLTLKEGEKSSDGGQTSSPDSIGNDFLLKLAPQAWAKILDVLEEEKKSVYQVVLKFDPELFFTGQDPLLIIDDFLKAGDVIEFVCHAEELPPLDEIEPERIYTWFEIYLGAPSGVLSELEDFVEFLDPQLNFVLIREPNYESLLSSLSLDATVCRDLRNVAGSRLGNIKKLLTAIHRVLVLRPGAEETPALSNLAALLKEECLETALETHGHERLRCVVFALCVFAWMLSGCVSSGLDGESEKNVEETLKDLCRSLELLLGEQAEGKDFSGEAKPKDSFPKERKKVLKEILRQQKIYLALNRSSKDRFGPSLFRVISCIALALGCSDVAERVQLFSDLEWDACLDVLNHLEALVGGEEEGEARAAAEPGSSSSAVIQAPVQAHQPKGRAKKYLRIEESRVEKLFELAGELVVAKNSLPYLVRKLELHWGIPDAARELKERYQALEQISRELQDLAMEFRLLPVSQIFQRFPRFVRDVSRSLGKQVRLVIEGEETHFDKTVLEKIYEPLVHLVRNSLDHGIEPSEERVRLGKEAEGRLVLRAGREGHFVFIEVSDDGRGIDPGRIRDAAVEKGLLSEQAASQLSDDEVVQLIFHPGFSTAKKANELSGRGVGMDVVKDVAEQLGGSVQLSNSPGSGLTVRLTFPLTLATTKVLVVRAGGGIYGLPLEGVEEVLRVQTDQFQLLGGKEAVYLRGRTVPVVRLRELLGLTGDSSGEFSYVVVLKVGVGLVVDDFENELDVLLKPLPGELGGVNLYAGGSLLPDGSILLVLNPEELLAGGGTSSCLLLEAETL</sequence>
<evidence type="ECO:0000259" key="14">
    <source>
        <dbReference type="PROSITE" id="PS50851"/>
    </source>
</evidence>
<proteinExistence type="predicted"/>
<dbReference type="InterPro" id="IPR004105">
    <property type="entry name" value="CheA-like_dim"/>
</dbReference>
<dbReference type="eggNOG" id="COG2198">
    <property type="taxonomic scope" value="Bacteria"/>
</dbReference>
<dbReference type="AlphaFoldDB" id="K4LF81"/>
<evidence type="ECO:0000313" key="16">
    <source>
        <dbReference type="EMBL" id="AFV10747.1"/>
    </source>
</evidence>
<evidence type="ECO:0000256" key="9">
    <source>
        <dbReference type="ARBA" id="ARBA00022840"/>
    </source>
</evidence>
<evidence type="ECO:0000256" key="12">
    <source>
        <dbReference type="PROSITE-ProRule" id="PRU00110"/>
    </source>
</evidence>
<dbReference type="Gene3D" id="1.20.120.160">
    <property type="entry name" value="HPT domain"/>
    <property type="match status" value="1"/>
</dbReference>
<evidence type="ECO:0000256" key="7">
    <source>
        <dbReference type="ARBA" id="ARBA00022741"/>
    </source>
</evidence>
<evidence type="ECO:0000256" key="4">
    <source>
        <dbReference type="ARBA" id="ARBA00022500"/>
    </source>
</evidence>
<evidence type="ECO:0000259" key="13">
    <source>
        <dbReference type="PROSITE" id="PS50109"/>
    </source>
</evidence>
<dbReference type="InterPro" id="IPR037006">
    <property type="entry name" value="CheA-like_homodim_sf"/>
</dbReference>
<comment type="catalytic activity">
    <reaction evidence="1">
        <text>ATP + protein L-histidine = ADP + protein N-phospho-L-histidine.</text>
        <dbReference type="EC" id="2.7.13.3"/>
    </reaction>
</comment>
<dbReference type="STRING" id="1089553.Tph_c05090"/>
<dbReference type="InterPro" id="IPR036061">
    <property type="entry name" value="CheW-like_dom_sf"/>
</dbReference>
<dbReference type="InterPro" id="IPR036641">
    <property type="entry name" value="HPT_dom_sf"/>
</dbReference>
<reference evidence="16 17" key="1">
    <citation type="journal article" date="2012" name="BMC Genomics">
        <title>Genome-guided analysis of physiological and morphological traits of the fermentative acetate oxidizer Thermacetogenium phaeum.</title>
        <authorList>
            <person name="Oehler D."/>
            <person name="Poehlein A."/>
            <person name="Leimbach A."/>
            <person name="Muller N."/>
            <person name="Daniel R."/>
            <person name="Gottschalk G."/>
            <person name="Schink B."/>
        </authorList>
    </citation>
    <scope>NUCLEOTIDE SEQUENCE [LARGE SCALE GENOMIC DNA]</scope>
    <source>
        <strain evidence="17">ATCC BAA-254 / DSM 26808 / PB</strain>
    </source>
</reference>
<evidence type="ECO:0000259" key="15">
    <source>
        <dbReference type="PROSITE" id="PS50894"/>
    </source>
</evidence>
<evidence type="ECO:0000256" key="5">
    <source>
        <dbReference type="ARBA" id="ARBA00022553"/>
    </source>
</evidence>
<dbReference type="PROSITE" id="PS50851">
    <property type="entry name" value="CHEW"/>
    <property type="match status" value="1"/>
</dbReference>
<dbReference type="HOGENOM" id="CLU_000650_3_6_9"/>
<dbReference type="OrthoDB" id="9803176at2"/>
<dbReference type="SUPFAM" id="SSF55874">
    <property type="entry name" value="ATPase domain of HSP90 chaperone/DNA topoisomerase II/histidine kinase"/>
    <property type="match status" value="1"/>
</dbReference>
<dbReference type="FunFam" id="3.30.565.10:FF:000016">
    <property type="entry name" value="Chemotaxis protein CheA, putative"/>
    <property type="match status" value="1"/>
</dbReference>
<accession>K4LF81</accession>
<dbReference type="PROSITE" id="PS50894">
    <property type="entry name" value="HPT"/>
    <property type="match status" value="1"/>
</dbReference>
<dbReference type="InterPro" id="IPR004358">
    <property type="entry name" value="Sig_transdc_His_kin-like_C"/>
</dbReference>
<dbReference type="SMART" id="SM00073">
    <property type="entry name" value="HPT"/>
    <property type="match status" value="1"/>
</dbReference>
<dbReference type="Pfam" id="PF02518">
    <property type="entry name" value="HATPase_c"/>
    <property type="match status" value="1"/>
</dbReference>
<comment type="function">
    <text evidence="11">Involved in the transmission of sensory signals from the chemoreceptors to the flagellar motors. CheA is autophosphorylated; it can transfer its phosphate group to either CheB or CheY.</text>
</comment>
<dbReference type="SUPFAM" id="SSF47226">
    <property type="entry name" value="Histidine-containing phosphotransfer domain, HPT domain"/>
    <property type="match status" value="1"/>
</dbReference>
<dbReference type="EC" id="2.7.13.3" evidence="2"/>
<dbReference type="Pfam" id="PF01584">
    <property type="entry name" value="CheW"/>
    <property type="match status" value="1"/>
</dbReference>
<dbReference type="GO" id="GO:0005524">
    <property type="term" value="F:ATP binding"/>
    <property type="evidence" value="ECO:0007669"/>
    <property type="project" value="UniProtKB-KW"/>
</dbReference>
<keyword evidence="6 16" id="KW-0808">Transferase</keyword>
<organism evidence="16 17">
    <name type="scientific">Thermacetogenium phaeum (strain ATCC BAA-254 / DSM 26808 / PB)</name>
    <dbReference type="NCBI Taxonomy" id="1089553"/>
    <lineage>
        <taxon>Bacteria</taxon>
        <taxon>Bacillati</taxon>
        <taxon>Bacillota</taxon>
        <taxon>Clostridia</taxon>
        <taxon>Thermoanaerobacterales</taxon>
        <taxon>Thermoanaerobacteraceae</taxon>
        <taxon>Thermacetogenium</taxon>
    </lineage>
</organism>
<feature type="modified residue" description="Phosphohistidine" evidence="12">
    <location>
        <position position="48"/>
    </location>
</feature>
<dbReference type="PANTHER" id="PTHR43395:SF10">
    <property type="entry name" value="CHEMOTAXIS PROTEIN CHEA"/>
    <property type="match status" value="1"/>
</dbReference>
<dbReference type="CDD" id="cd16916">
    <property type="entry name" value="HATPase_CheA-like"/>
    <property type="match status" value="1"/>
</dbReference>
<dbReference type="Pfam" id="PF01627">
    <property type="entry name" value="Hpt"/>
    <property type="match status" value="1"/>
</dbReference>
<dbReference type="Gene3D" id="2.40.50.180">
    <property type="entry name" value="CheA-289, Domain 4"/>
    <property type="match status" value="1"/>
</dbReference>
<evidence type="ECO:0000256" key="10">
    <source>
        <dbReference type="ARBA" id="ARBA00023012"/>
    </source>
</evidence>
<dbReference type="KEGG" id="tpz:Tph_c05090"/>
<name>K4LF81_THEPS</name>
<evidence type="ECO:0000313" key="17">
    <source>
        <dbReference type="Proteomes" id="UP000000467"/>
    </source>
</evidence>
<gene>
    <name evidence="16" type="primary">cheA1</name>
    <name evidence="16" type="ordered locus">Tph_c05090</name>
</gene>
<dbReference type="InterPro" id="IPR008207">
    <property type="entry name" value="Sig_transdc_His_kin_Hpt_dom"/>
</dbReference>
<dbReference type="Proteomes" id="UP000000467">
    <property type="component" value="Chromosome"/>
</dbReference>
<dbReference type="GO" id="GO:0005737">
    <property type="term" value="C:cytoplasm"/>
    <property type="evidence" value="ECO:0007669"/>
    <property type="project" value="InterPro"/>
</dbReference>
<dbReference type="Gene3D" id="1.10.287.560">
    <property type="entry name" value="Histidine kinase CheA-like, homodimeric domain"/>
    <property type="match status" value="1"/>
</dbReference>
<dbReference type="InterPro" id="IPR036890">
    <property type="entry name" value="HATPase_C_sf"/>
</dbReference>
<dbReference type="InterPro" id="IPR005467">
    <property type="entry name" value="His_kinase_dom"/>
</dbReference>
<keyword evidence="10" id="KW-0902">Two-component regulatory system</keyword>
<evidence type="ECO:0000256" key="2">
    <source>
        <dbReference type="ARBA" id="ARBA00012438"/>
    </source>
</evidence>
<dbReference type="InterPro" id="IPR036097">
    <property type="entry name" value="HisK_dim/P_sf"/>
</dbReference>
<keyword evidence="17" id="KW-1185">Reference proteome</keyword>
<keyword evidence="4" id="KW-0145">Chemotaxis</keyword>
<dbReference type="PRINTS" id="PR00344">
    <property type="entry name" value="BCTRLSENSOR"/>
</dbReference>
<keyword evidence="7" id="KW-0547">Nucleotide-binding</keyword>
<feature type="domain" description="HPt" evidence="15">
    <location>
        <begin position="1"/>
        <end position="105"/>
    </location>
</feature>
<keyword evidence="8" id="KW-0418">Kinase</keyword>
<evidence type="ECO:0000256" key="1">
    <source>
        <dbReference type="ARBA" id="ARBA00000085"/>
    </source>
</evidence>
<dbReference type="Gene3D" id="3.30.565.10">
    <property type="entry name" value="Histidine kinase-like ATPase, C-terminal domain"/>
    <property type="match status" value="1"/>
</dbReference>
<dbReference type="PANTHER" id="PTHR43395">
    <property type="entry name" value="SENSOR HISTIDINE KINASE CHEA"/>
    <property type="match status" value="1"/>
</dbReference>
<evidence type="ECO:0000256" key="6">
    <source>
        <dbReference type="ARBA" id="ARBA00022679"/>
    </source>
</evidence>
<feature type="domain" description="Histidine kinase" evidence="13">
    <location>
        <begin position="527"/>
        <end position="768"/>
    </location>
</feature>
<dbReference type="InterPro" id="IPR002545">
    <property type="entry name" value="CheW-lke_dom"/>
</dbReference>
<dbReference type="GO" id="GO:0006935">
    <property type="term" value="P:chemotaxis"/>
    <property type="evidence" value="ECO:0007669"/>
    <property type="project" value="UniProtKB-KW"/>
</dbReference>
<dbReference type="RefSeq" id="WP_015049665.1">
    <property type="nucleotide sequence ID" value="NC_018870.1"/>
</dbReference>
<keyword evidence="5 12" id="KW-0597">Phosphoprotein</keyword>
<keyword evidence="9" id="KW-0067">ATP-binding</keyword>
<evidence type="ECO:0000256" key="8">
    <source>
        <dbReference type="ARBA" id="ARBA00022777"/>
    </source>
</evidence>
<dbReference type="GO" id="GO:0000155">
    <property type="term" value="F:phosphorelay sensor kinase activity"/>
    <property type="evidence" value="ECO:0007669"/>
    <property type="project" value="InterPro"/>
</dbReference>
<dbReference type="SMART" id="SM00260">
    <property type="entry name" value="CheW"/>
    <property type="match status" value="1"/>
</dbReference>
<dbReference type="SMART" id="SM00387">
    <property type="entry name" value="HATPase_c"/>
    <property type="match status" value="1"/>
</dbReference>
<evidence type="ECO:0000256" key="3">
    <source>
        <dbReference type="ARBA" id="ARBA00021495"/>
    </source>
</evidence>
<dbReference type="SMART" id="SM01231">
    <property type="entry name" value="H-kinase_dim"/>
    <property type="match status" value="1"/>
</dbReference>